<reference evidence="1" key="1">
    <citation type="submission" date="2017-01" db="EMBL/GenBank/DDBJ databases">
        <title>High-throughput sequencing uncovers low homogeneity in the biogeography of single-stranded DNA viruses.</title>
        <authorList>
            <person name="Pearson V.M."/>
            <person name="Rokyta D.R."/>
        </authorList>
    </citation>
    <scope>NUCLEOTIDE SEQUENCE</scope>
</reference>
<organism evidence="1">
    <name type="scientific">uncultured virus</name>
    <dbReference type="NCBI Taxonomy" id="340016"/>
    <lineage>
        <taxon>Viruses</taxon>
        <taxon>environmental samples</taxon>
    </lineage>
</organism>
<evidence type="ECO:0000313" key="1">
    <source>
        <dbReference type="EMBL" id="AUM61991.1"/>
    </source>
</evidence>
<gene>
    <name evidence="1" type="primary">Cap</name>
</gene>
<proteinExistence type="predicted"/>
<sequence length="276" mass="29818">MAQGVAVTMKRKNGTSYTTYKKSRTGAYKTVTTPYVTKAGQRTASKIDKILSSTVGSHAVETKTLDISLSAGNPFQGIVDTYNTNQSALILNPVQEGAGDYQRIGKRINMKSIRVRGTISIVSKTPAVVSSGFNTLNVRLVIVYFREQLAAIPDWNAVFNCVDAIGTKFSNLNAPLASSAMTSCVLLMDRMYNNTALGPLSLTSTENQYNCPFDEYLDLGGAGATYQGTSNPITAANITTGMLVMYMRSDMDSTAPGEGQAFIFENSIARLRYTDV</sequence>
<dbReference type="EMBL" id="KY487962">
    <property type="protein sequence ID" value="AUM61991.1"/>
    <property type="molecule type" value="Genomic_DNA"/>
</dbReference>
<name>A0A2K9LTI6_9VIRU</name>
<dbReference type="Gene3D" id="2.60.120.20">
    <property type="match status" value="1"/>
</dbReference>
<dbReference type="InterPro" id="IPR029053">
    <property type="entry name" value="Viral_coat"/>
</dbReference>
<protein>
    <submittedName>
        <fullName evidence="1">Capsid</fullName>
    </submittedName>
</protein>
<accession>A0A2K9LTI6</accession>